<name>A0A9X4RW86_9FLAO</name>
<dbReference type="InterPro" id="IPR007345">
    <property type="entry name" value="Polysacch_pyruvyl_Trfase"/>
</dbReference>
<evidence type="ECO:0000259" key="1">
    <source>
        <dbReference type="Pfam" id="PF04230"/>
    </source>
</evidence>
<evidence type="ECO:0000313" key="2">
    <source>
        <dbReference type="EMBL" id="MDG4945582.1"/>
    </source>
</evidence>
<dbReference type="EMBL" id="JANCMU010000001">
    <property type="protein sequence ID" value="MDG4945582.1"/>
    <property type="molecule type" value="Genomic_DNA"/>
</dbReference>
<gene>
    <name evidence="2" type="ORF">NMK71_04080</name>
</gene>
<reference evidence="2" key="1">
    <citation type="submission" date="2022-07" db="EMBL/GenBank/DDBJ databases">
        <title>Description and genome-wide analysis of Profundicola chukchiensis gen. nov., sp. nov., marine bacteria isolated from bottom sediments of the Chukchi Sea.</title>
        <authorList>
            <person name="Romanenko L."/>
            <person name="Otstavnykh N."/>
            <person name="Kurilenko V."/>
            <person name="Eremeev V."/>
            <person name="Velansky P."/>
            <person name="Mikhailov V."/>
            <person name="Isaeva M."/>
        </authorList>
    </citation>
    <scope>NUCLEOTIDE SEQUENCE</scope>
    <source>
        <strain evidence="2">KMM 9713</strain>
    </source>
</reference>
<dbReference type="RefSeq" id="WP_304420161.1">
    <property type="nucleotide sequence ID" value="NZ_JANCMU010000001.1"/>
</dbReference>
<comment type="caution">
    <text evidence="2">The sequence shown here is derived from an EMBL/GenBank/DDBJ whole genome shotgun (WGS) entry which is preliminary data.</text>
</comment>
<feature type="domain" description="Polysaccharide pyruvyl transferase" evidence="1">
    <location>
        <begin position="13"/>
        <end position="231"/>
    </location>
</feature>
<accession>A0A9X4RW86</accession>
<dbReference type="Pfam" id="PF04230">
    <property type="entry name" value="PS_pyruv_trans"/>
    <property type="match status" value="1"/>
</dbReference>
<dbReference type="Proteomes" id="UP001152599">
    <property type="component" value="Unassembled WGS sequence"/>
</dbReference>
<dbReference type="GO" id="GO:0016740">
    <property type="term" value="F:transferase activity"/>
    <property type="evidence" value="ECO:0007669"/>
    <property type="project" value="UniProtKB-KW"/>
</dbReference>
<sequence length="322" mass="37500">MKKAVIFYKDTDNIGDDVQTYAAWQLLGGADYMLDRESLNNPGIDEKAKLLCNGWFMKNPDNWPPHKDLEPLFISMYVDHKHGCYEKMLSQELVPYYQKYAPIGSRDKNTLKLFKNLGIESYYSGCVTLTLPQYKGERTDEILLVDPFVKIFDKKYTETQINRLIPEKLKNRVSVITHHDFEMKHLSIEERMENVEKLLERYAKAKLIITSRIHCALPATAMGTPVYFMDVGYDRKQAHDRLEGLLDLFEVVDDTHFPMSSNQPLTKIQRKLGLYSKSAIKENPIDFDLKPETMKKFENNFKNASLLADGIRFKVKEFFDEN</sequence>
<organism evidence="2 3">
    <name type="scientific">Profundicola chukchiensis</name>
    <dbReference type="NCBI Taxonomy" id="2961959"/>
    <lineage>
        <taxon>Bacteria</taxon>
        <taxon>Pseudomonadati</taxon>
        <taxon>Bacteroidota</taxon>
        <taxon>Flavobacteriia</taxon>
        <taxon>Flavobacteriales</taxon>
        <taxon>Weeksellaceae</taxon>
        <taxon>Profundicola</taxon>
    </lineage>
</organism>
<proteinExistence type="predicted"/>
<protein>
    <submittedName>
        <fullName evidence="2">Polysaccharide pyruvyl transferase family protein</fullName>
    </submittedName>
</protein>
<keyword evidence="3" id="KW-1185">Reference proteome</keyword>
<evidence type="ECO:0000313" key="3">
    <source>
        <dbReference type="Proteomes" id="UP001152599"/>
    </source>
</evidence>
<dbReference type="AlphaFoldDB" id="A0A9X4RW86"/>
<keyword evidence="2" id="KW-0808">Transferase</keyword>